<dbReference type="AlphaFoldDB" id="A0A4V6PW29"/>
<dbReference type="Proteomes" id="UP000295620">
    <property type="component" value="Unassembled WGS sequence"/>
</dbReference>
<dbReference type="InterPro" id="IPR036890">
    <property type="entry name" value="HATPase_C_sf"/>
</dbReference>
<keyword evidence="9" id="KW-0472">Membrane</keyword>
<dbReference type="GO" id="GO:0016020">
    <property type="term" value="C:membrane"/>
    <property type="evidence" value="ECO:0007669"/>
    <property type="project" value="InterPro"/>
</dbReference>
<evidence type="ECO:0000256" key="8">
    <source>
        <dbReference type="ARBA" id="ARBA00023012"/>
    </source>
</evidence>
<protein>
    <recommendedName>
        <fullName evidence="2">histidine kinase</fullName>
        <ecNumber evidence="2">2.7.13.3</ecNumber>
    </recommendedName>
</protein>
<evidence type="ECO:0000256" key="9">
    <source>
        <dbReference type="SAM" id="Phobius"/>
    </source>
</evidence>
<organism evidence="11 12">
    <name type="scientific">Pedobacter metabolipauper</name>
    <dbReference type="NCBI Taxonomy" id="425513"/>
    <lineage>
        <taxon>Bacteria</taxon>
        <taxon>Pseudomonadati</taxon>
        <taxon>Bacteroidota</taxon>
        <taxon>Sphingobacteriia</taxon>
        <taxon>Sphingobacteriales</taxon>
        <taxon>Sphingobacteriaceae</taxon>
        <taxon>Pedobacter</taxon>
    </lineage>
</organism>
<keyword evidence="5" id="KW-0547">Nucleotide-binding</keyword>
<dbReference type="GO" id="GO:0046983">
    <property type="term" value="F:protein dimerization activity"/>
    <property type="evidence" value="ECO:0007669"/>
    <property type="project" value="InterPro"/>
</dbReference>
<dbReference type="InterPro" id="IPR050482">
    <property type="entry name" value="Sensor_HK_TwoCompSys"/>
</dbReference>
<dbReference type="SUPFAM" id="SSF55874">
    <property type="entry name" value="ATPase domain of HSP90 chaperone/DNA topoisomerase II/histidine kinase"/>
    <property type="match status" value="1"/>
</dbReference>
<dbReference type="InterPro" id="IPR011712">
    <property type="entry name" value="Sig_transdc_His_kin_sub3_dim/P"/>
</dbReference>
<evidence type="ECO:0000256" key="1">
    <source>
        <dbReference type="ARBA" id="ARBA00000085"/>
    </source>
</evidence>
<evidence type="ECO:0000256" key="3">
    <source>
        <dbReference type="ARBA" id="ARBA00022553"/>
    </source>
</evidence>
<dbReference type="GO" id="GO:0005524">
    <property type="term" value="F:ATP binding"/>
    <property type="evidence" value="ECO:0007669"/>
    <property type="project" value="UniProtKB-KW"/>
</dbReference>
<keyword evidence="9" id="KW-0812">Transmembrane</keyword>
<gene>
    <name evidence="11" type="ORF">ATK78_0932</name>
</gene>
<feature type="domain" description="Signal transduction histidine kinase subgroup 3 dimerisation and phosphoacceptor" evidence="10">
    <location>
        <begin position="66"/>
        <end position="130"/>
    </location>
</feature>
<reference evidence="11 12" key="1">
    <citation type="submission" date="2019-03" db="EMBL/GenBank/DDBJ databases">
        <title>Genomic Encyclopedia of Archaeal and Bacterial Type Strains, Phase II (KMG-II): from individual species to whole genera.</title>
        <authorList>
            <person name="Goeker M."/>
        </authorList>
    </citation>
    <scope>NUCLEOTIDE SEQUENCE [LARGE SCALE GENOMIC DNA]</scope>
    <source>
        <strain evidence="11 12">DSM 19035</strain>
    </source>
</reference>
<evidence type="ECO:0000256" key="5">
    <source>
        <dbReference type="ARBA" id="ARBA00022741"/>
    </source>
</evidence>
<evidence type="ECO:0000256" key="6">
    <source>
        <dbReference type="ARBA" id="ARBA00022777"/>
    </source>
</evidence>
<dbReference type="OrthoDB" id="5401121at2"/>
<dbReference type="EC" id="2.7.13.3" evidence="2"/>
<dbReference type="Pfam" id="PF07730">
    <property type="entry name" value="HisKA_3"/>
    <property type="match status" value="1"/>
</dbReference>
<keyword evidence="12" id="KW-1185">Reference proteome</keyword>
<evidence type="ECO:0000256" key="2">
    <source>
        <dbReference type="ARBA" id="ARBA00012438"/>
    </source>
</evidence>
<dbReference type="PANTHER" id="PTHR24421">
    <property type="entry name" value="NITRATE/NITRITE SENSOR PROTEIN NARX-RELATED"/>
    <property type="match status" value="1"/>
</dbReference>
<dbReference type="PANTHER" id="PTHR24421:SF10">
    <property type="entry name" value="NITRATE_NITRITE SENSOR PROTEIN NARQ"/>
    <property type="match status" value="1"/>
</dbReference>
<keyword evidence="6 11" id="KW-0418">Kinase</keyword>
<evidence type="ECO:0000259" key="10">
    <source>
        <dbReference type="Pfam" id="PF07730"/>
    </source>
</evidence>
<comment type="caution">
    <text evidence="11">The sequence shown here is derived from an EMBL/GenBank/DDBJ whole genome shotgun (WGS) entry which is preliminary data.</text>
</comment>
<comment type="catalytic activity">
    <reaction evidence="1">
        <text>ATP + protein L-histidine = ADP + protein N-phospho-L-histidine.</text>
        <dbReference type="EC" id="2.7.13.3"/>
    </reaction>
</comment>
<keyword evidence="4" id="KW-0808">Transferase</keyword>
<evidence type="ECO:0000313" key="12">
    <source>
        <dbReference type="Proteomes" id="UP000295620"/>
    </source>
</evidence>
<proteinExistence type="predicted"/>
<keyword evidence="8" id="KW-0902">Two-component regulatory system</keyword>
<dbReference type="RefSeq" id="WP_133574845.1">
    <property type="nucleotide sequence ID" value="NZ_SNYC01000003.1"/>
</dbReference>
<dbReference type="GO" id="GO:0000155">
    <property type="term" value="F:phosphorelay sensor kinase activity"/>
    <property type="evidence" value="ECO:0007669"/>
    <property type="project" value="InterPro"/>
</dbReference>
<keyword evidence="9" id="KW-1133">Transmembrane helix</keyword>
<dbReference type="Gene3D" id="3.30.565.10">
    <property type="entry name" value="Histidine kinase-like ATPase, C-terminal domain"/>
    <property type="match status" value="1"/>
</dbReference>
<sequence length="264" mass="29691">MQKLTDNFYVLLIIAITGTFILVLSFVMLLLRSQKKLLAQREQIQHNELLHQKLLLRSVIESQDAERIRIGRDLHDDVGAALSNLNLIIERFLRIPYSVDSLLEFKQSTRKSIDQTIKKVRNISHNLSPEVFTLNTLSEALEELCDSFNHADHITVDFNNDAETVLNGFELNPALSIYRIVEELITNTIKHADATEVIFLIAIEHGAVSLNYQDNGKGLNTSDSLKKGRGMQNIESRLGLLNASSNIGKAAFGFSMEIKIPVHA</sequence>
<accession>A0A4V6PW29</accession>
<dbReference type="Gene3D" id="1.20.5.1930">
    <property type="match status" value="1"/>
</dbReference>
<dbReference type="EMBL" id="SNYC01000003">
    <property type="protein sequence ID" value="TDQ11803.1"/>
    <property type="molecule type" value="Genomic_DNA"/>
</dbReference>
<evidence type="ECO:0000256" key="7">
    <source>
        <dbReference type="ARBA" id="ARBA00022840"/>
    </source>
</evidence>
<evidence type="ECO:0000313" key="11">
    <source>
        <dbReference type="EMBL" id="TDQ11803.1"/>
    </source>
</evidence>
<keyword evidence="7" id="KW-0067">ATP-binding</keyword>
<feature type="transmembrane region" description="Helical" evidence="9">
    <location>
        <begin position="12"/>
        <end position="31"/>
    </location>
</feature>
<keyword evidence="3" id="KW-0597">Phosphoprotein</keyword>
<evidence type="ECO:0000256" key="4">
    <source>
        <dbReference type="ARBA" id="ARBA00022679"/>
    </source>
</evidence>
<name>A0A4V6PW29_9SPHI</name>